<reference evidence="13" key="1">
    <citation type="journal article" date="2019" name="Int. J. Syst. Evol. Microbiol.">
        <title>The Global Catalogue of Microorganisms (GCM) 10K type strain sequencing project: providing services to taxonomists for standard genome sequencing and annotation.</title>
        <authorList>
            <consortium name="The Broad Institute Genomics Platform"/>
            <consortium name="The Broad Institute Genome Sequencing Center for Infectious Disease"/>
            <person name="Wu L."/>
            <person name="Ma J."/>
        </authorList>
    </citation>
    <scope>NUCLEOTIDE SEQUENCE [LARGE SCALE GENOMIC DNA]</scope>
    <source>
        <strain evidence="13">CGMCC 1.16305</strain>
    </source>
</reference>
<evidence type="ECO:0000256" key="5">
    <source>
        <dbReference type="ARBA" id="ARBA00022741"/>
    </source>
</evidence>
<gene>
    <name evidence="12" type="ORF">ACFQRG_01595</name>
</gene>
<name>A0ABW2PSW7_9BACL</name>
<dbReference type="InterPro" id="IPR050187">
    <property type="entry name" value="Lipid_Phosphate_FormReg"/>
</dbReference>
<organism evidence="12 13">
    <name type="scientific">Scopulibacillus cellulosilyticus</name>
    <dbReference type="NCBI Taxonomy" id="2665665"/>
    <lineage>
        <taxon>Bacteria</taxon>
        <taxon>Bacillati</taxon>
        <taxon>Bacillota</taxon>
        <taxon>Bacilli</taxon>
        <taxon>Bacillales</taxon>
        <taxon>Sporolactobacillaceae</taxon>
        <taxon>Scopulibacillus</taxon>
    </lineage>
</organism>
<keyword evidence="9" id="KW-0594">Phospholipid biosynthesis</keyword>
<sequence>MDKVSVVVNPNAGQQKIKENFESISNILSDGFKQVAFYETQKEGDGTDFAQKLANDSDLIIAAGGDGTVYEVLNGLAPLKKRPAFAIIPGGTCNDFSRAIGMNQNPVKAAEQIIQKNIQEIDVGFDGSQYFLNFWGIGLITAVSSQIEEDVKSTFGRLSYYMSTLQNIKENKSFYYEMNDATHYYSGKAEMIIIANGPFTGGVKPFLPEVNIQDGMLDVLVLKETNLSSFFSIFKKRTGMMQEKDENIIHFQTPQLSLKTSPKKLIDCDGERYFKTPATIKAIPNHLKMLAGKQLFN</sequence>
<dbReference type="InterPro" id="IPR005218">
    <property type="entry name" value="Diacylglycerol/lipid_kinase"/>
</dbReference>
<dbReference type="SUPFAM" id="SSF111331">
    <property type="entry name" value="NAD kinase/diacylglycerol kinase-like"/>
    <property type="match status" value="1"/>
</dbReference>
<dbReference type="RefSeq" id="WP_380962944.1">
    <property type="nucleotide sequence ID" value="NZ_JBHTCO010000002.1"/>
</dbReference>
<feature type="domain" description="DAGKc" evidence="11">
    <location>
        <begin position="1"/>
        <end position="130"/>
    </location>
</feature>
<dbReference type="Pfam" id="PF19279">
    <property type="entry name" value="YegS_C"/>
    <property type="match status" value="1"/>
</dbReference>
<protein>
    <submittedName>
        <fullName evidence="12">Diacylglycerol/lipid kinase family protein</fullName>
        <ecNumber evidence="12">2.7.1.-</ecNumber>
    </submittedName>
</protein>
<evidence type="ECO:0000256" key="8">
    <source>
        <dbReference type="ARBA" id="ARBA00023098"/>
    </source>
</evidence>
<dbReference type="PANTHER" id="PTHR12358:SF107">
    <property type="entry name" value="LIPID KINASE BMRU-RELATED"/>
    <property type="match status" value="1"/>
</dbReference>
<proteinExistence type="inferred from homology"/>
<dbReference type="InterPro" id="IPR045540">
    <property type="entry name" value="YegS/DAGK_C"/>
</dbReference>
<keyword evidence="13" id="KW-1185">Reference proteome</keyword>
<dbReference type="Gene3D" id="3.40.50.10330">
    <property type="entry name" value="Probable inorganic polyphosphate/atp-NAD kinase, domain 1"/>
    <property type="match status" value="1"/>
</dbReference>
<dbReference type="NCBIfam" id="TIGR00147">
    <property type="entry name" value="YegS/Rv2252/BmrU family lipid kinase"/>
    <property type="match status" value="1"/>
</dbReference>
<evidence type="ECO:0000256" key="1">
    <source>
        <dbReference type="ARBA" id="ARBA00001946"/>
    </source>
</evidence>
<keyword evidence="4 12" id="KW-0808">Transferase</keyword>
<dbReference type="Proteomes" id="UP001596505">
    <property type="component" value="Unassembled WGS sequence"/>
</dbReference>
<evidence type="ECO:0000259" key="11">
    <source>
        <dbReference type="PROSITE" id="PS50146"/>
    </source>
</evidence>
<dbReference type="EC" id="2.7.1.-" evidence="12"/>
<keyword evidence="10" id="KW-1208">Phospholipid metabolism</keyword>
<keyword evidence="5" id="KW-0547">Nucleotide-binding</keyword>
<evidence type="ECO:0000256" key="2">
    <source>
        <dbReference type="ARBA" id="ARBA00005983"/>
    </source>
</evidence>
<dbReference type="Gene3D" id="2.60.200.40">
    <property type="match status" value="1"/>
</dbReference>
<keyword evidence="6 12" id="KW-0418">Kinase</keyword>
<evidence type="ECO:0000256" key="4">
    <source>
        <dbReference type="ARBA" id="ARBA00022679"/>
    </source>
</evidence>
<dbReference type="Pfam" id="PF00781">
    <property type="entry name" value="DAGK_cat"/>
    <property type="match status" value="1"/>
</dbReference>
<accession>A0ABW2PSW7</accession>
<evidence type="ECO:0000256" key="9">
    <source>
        <dbReference type="ARBA" id="ARBA00023209"/>
    </source>
</evidence>
<dbReference type="EMBL" id="JBHTCO010000002">
    <property type="protein sequence ID" value="MFC7391687.1"/>
    <property type="molecule type" value="Genomic_DNA"/>
</dbReference>
<comment type="cofactor">
    <cofactor evidence="1">
        <name>Mg(2+)</name>
        <dbReference type="ChEBI" id="CHEBI:18420"/>
    </cofactor>
</comment>
<evidence type="ECO:0000256" key="3">
    <source>
        <dbReference type="ARBA" id="ARBA00022516"/>
    </source>
</evidence>
<keyword evidence="7" id="KW-0067">ATP-binding</keyword>
<keyword evidence="8" id="KW-0443">Lipid metabolism</keyword>
<evidence type="ECO:0000313" key="12">
    <source>
        <dbReference type="EMBL" id="MFC7391687.1"/>
    </source>
</evidence>
<dbReference type="PROSITE" id="PS50146">
    <property type="entry name" value="DAGK"/>
    <property type="match status" value="1"/>
</dbReference>
<comment type="similarity">
    <text evidence="2">Belongs to the diacylglycerol/lipid kinase family.</text>
</comment>
<dbReference type="InterPro" id="IPR017438">
    <property type="entry name" value="ATP-NAD_kinase_N"/>
</dbReference>
<dbReference type="GO" id="GO:0016301">
    <property type="term" value="F:kinase activity"/>
    <property type="evidence" value="ECO:0007669"/>
    <property type="project" value="UniProtKB-KW"/>
</dbReference>
<keyword evidence="3" id="KW-0444">Lipid biosynthesis</keyword>
<evidence type="ECO:0000256" key="6">
    <source>
        <dbReference type="ARBA" id="ARBA00022777"/>
    </source>
</evidence>
<evidence type="ECO:0000313" key="13">
    <source>
        <dbReference type="Proteomes" id="UP001596505"/>
    </source>
</evidence>
<dbReference type="InterPro" id="IPR016064">
    <property type="entry name" value="NAD/diacylglycerol_kinase_sf"/>
</dbReference>
<dbReference type="InterPro" id="IPR001206">
    <property type="entry name" value="Diacylglycerol_kinase_cat_dom"/>
</dbReference>
<dbReference type="PANTHER" id="PTHR12358">
    <property type="entry name" value="SPHINGOSINE KINASE"/>
    <property type="match status" value="1"/>
</dbReference>
<evidence type="ECO:0000256" key="10">
    <source>
        <dbReference type="ARBA" id="ARBA00023264"/>
    </source>
</evidence>
<dbReference type="SMART" id="SM00046">
    <property type="entry name" value="DAGKc"/>
    <property type="match status" value="1"/>
</dbReference>
<evidence type="ECO:0000256" key="7">
    <source>
        <dbReference type="ARBA" id="ARBA00022840"/>
    </source>
</evidence>
<comment type="caution">
    <text evidence="12">The sequence shown here is derived from an EMBL/GenBank/DDBJ whole genome shotgun (WGS) entry which is preliminary data.</text>
</comment>